<evidence type="ECO:0000256" key="4">
    <source>
        <dbReference type="ARBA" id="ARBA00023242"/>
    </source>
</evidence>
<evidence type="ECO:0000313" key="8">
    <source>
        <dbReference type="Proteomes" id="UP000834106"/>
    </source>
</evidence>
<evidence type="ECO:0000256" key="5">
    <source>
        <dbReference type="SAM" id="MobiDB-lite"/>
    </source>
</evidence>
<evidence type="ECO:0000256" key="3">
    <source>
        <dbReference type="ARBA" id="ARBA00023163"/>
    </source>
</evidence>
<gene>
    <name evidence="7" type="ORF">FPE_LOCUS13107</name>
</gene>
<dbReference type="AlphaFoldDB" id="A0AAD1Z9J2"/>
<sequence length="406" mass="44900">MENSGNTGVGIVWNLVVNSPYLLIPNPLYNGVNLSNPNQTNPPNNFMGMSGFNDNIPNPNQAPNPSQANPPNNFMDGSGFGQPSNLNEASNLNNPGGNGTIFNTIWEMLRSSPTVVAEDTFLSQNLLMENVENPLNLPMAEVVENVGVGEAENVVNPLIPPMVEVIGNVEVEETENVEVEETENVGNPLIPPMVDVVGNVEVEEDENVGNPPMVEVVGNVGVGENENVGNPLGIPLPENPLMVEEAQNMENPPMALINFNPQDVRLITNFLIRRLRNEPLEENIIHEINFYDHSPQYMADNYVHGVPGVLFFFTPVRRLCRQKAVRKVYGEGGGSWCRISGYVNHVKDKDNDNRVVGTIKSFKFAPKNPNPNAITWLMKEYNLPNEEPQQESENIHECVLVKLYSN</sequence>
<feature type="compositionally biased region" description="Polar residues" evidence="5">
    <location>
        <begin position="81"/>
        <end position="93"/>
    </location>
</feature>
<dbReference type="PANTHER" id="PTHR31719">
    <property type="entry name" value="NAC TRANSCRIPTION FACTOR 56"/>
    <property type="match status" value="1"/>
</dbReference>
<dbReference type="GO" id="GO:0006355">
    <property type="term" value="P:regulation of DNA-templated transcription"/>
    <property type="evidence" value="ECO:0007669"/>
    <property type="project" value="InterPro"/>
</dbReference>
<dbReference type="Pfam" id="PF02365">
    <property type="entry name" value="NAM"/>
    <property type="match status" value="1"/>
</dbReference>
<keyword evidence="4" id="KW-0539">Nucleus</keyword>
<keyword evidence="1" id="KW-0805">Transcription regulation</keyword>
<keyword evidence="3" id="KW-0804">Transcription</keyword>
<evidence type="ECO:0000259" key="6">
    <source>
        <dbReference type="Pfam" id="PF02365"/>
    </source>
</evidence>
<feature type="domain" description="NAC" evidence="6">
    <location>
        <begin position="257"/>
        <end position="383"/>
    </location>
</feature>
<reference evidence="7" key="1">
    <citation type="submission" date="2023-05" db="EMBL/GenBank/DDBJ databases">
        <authorList>
            <person name="Huff M."/>
        </authorList>
    </citation>
    <scope>NUCLEOTIDE SEQUENCE</scope>
</reference>
<accession>A0AAD1Z9J2</accession>
<proteinExistence type="predicted"/>
<dbReference type="Proteomes" id="UP000834106">
    <property type="component" value="Chromosome 8"/>
</dbReference>
<keyword evidence="2" id="KW-0238">DNA-binding</keyword>
<evidence type="ECO:0000313" key="7">
    <source>
        <dbReference type="EMBL" id="CAI9765677.1"/>
    </source>
</evidence>
<feature type="region of interest" description="Disordered" evidence="5">
    <location>
        <begin position="51"/>
        <end position="93"/>
    </location>
</feature>
<evidence type="ECO:0000256" key="1">
    <source>
        <dbReference type="ARBA" id="ARBA00023015"/>
    </source>
</evidence>
<protein>
    <recommendedName>
        <fullName evidence="6">NAC domain-containing protein</fullName>
    </recommendedName>
</protein>
<dbReference type="InterPro" id="IPR036093">
    <property type="entry name" value="NAC_dom_sf"/>
</dbReference>
<feature type="compositionally biased region" description="Low complexity" evidence="5">
    <location>
        <begin position="57"/>
        <end position="73"/>
    </location>
</feature>
<keyword evidence="8" id="KW-1185">Reference proteome</keyword>
<organism evidence="7 8">
    <name type="scientific">Fraxinus pennsylvanica</name>
    <dbReference type="NCBI Taxonomy" id="56036"/>
    <lineage>
        <taxon>Eukaryota</taxon>
        <taxon>Viridiplantae</taxon>
        <taxon>Streptophyta</taxon>
        <taxon>Embryophyta</taxon>
        <taxon>Tracheophyta</taxon>
        <taxon>Spermatophyta</taxon>
        <taxon>Magnoliopsida</taxon>
        <taxon>eudicotyledons</taxon>
        <taxon>Gunneridae</taxon>
        <taxon>Pentapetalae</taxon>
        <taxon>asterids</taxon>
        <taxon>lamiids</taxon>
        <taxon>Lamiales</taxon>
        <taxon>Oleaceae</taxon>
        <taxon>Oleeae</taxon>
        <taxon>Fraxinus</taxon>
    </lineage>
</organism>
<evidence type="ECO:0000256" key="2">
    <source>
        <dbReference type="ARBA" id="ARBA00023125"/>
    </source>
</evidence>
<dbReference type="Gene3D" id="2.170.150.80">
    <property type="entry name" value="NAC domain"/>
    <property type="match status" value="1"/>
</dbReference>
<dbReference type="GO" id="GO:0003677">
    <property type="term" value="F:DNA binding"/>
    <property type="evidence" value="ECO:0007669"/>
    <property type="project" value="UniProtKB-KW"/>
</dbReference>
<dbReference type="SUPFAM" id="SSF101941">
    <property type="entry name" value="NAC domain"/>
    <property type="match status" value="1"/>
</dbReference>
<dbReference type="EMBL" id="OU503043">
    <property type="protein sequence ID" value="CAI9765677.1"/>
    <property type="molecule type" value="Genomic_DNA"/>
</dbReference>
<dbReference type="InterPro" id="IPR003441">
    <property type="entry name" value="NAC-dom"/>
</dbReference>
<dbReference type="PANTHER" id="PTHR31719:SF216">
    <property type="entry name" value="NAC DOMAIN-CONTAINING PROTEIN 68-LIKE"/>
    <property type="match status" value="1"/>
</dbReference>
<name>A0AAD1Z9J2_9LAMI</name>